<proteinExistence type="predicted"/>
<keyword evidence="2 5" id="KW-0812">Transmembrane</keyword>
<evidence type="ECO:0000256" key="4">
    <source>
        <dbReference type="ARBA" id="ARBA00023136"/>
    </source>
</evidence>
<evidence type="ECO:0000313" key="6">
    <source>
        <dbReference type="EMBL" id="MPM17485.1"/>
    </source>
</evidence>
<sequence>MKEVIGNSVYFGVALCLLSYIAGIWIKKKLKWAILNPLLVSIVIVIAVLLIFDINYESFNNGGKYVSYFLTPATVCLAIPLYQQLELLNKNFKAIMAGILAGVFTSLFTILVMSFLFKLNHEQYVTILPKSITTAIGIAVSTELGGIKTITVAAIVMTGILGNVMGEGLCRLFKITDPIAVGLSFGTSSHAIGTSRALELGEIQGAMSSLSIAISGLLTVVLAPIFASFL</sequence>
<dbReference type="AlphaFoldDB" id="A0A644XMW3"/>
<protein>
    <submittedName>
        <fullName evidence="6">Holin-like protein CidB</fullName>
    </submittedName>
</protein>
<evidence type="ECO:0000256" key="2">
    <source>
        <dbReference type="ARBA" id="ARBA00022692"/>
    </source>
</evidence>
<evidence type="ECO:0000256" key="5">
    <source>
        <dbReference type="SAM" id="Phobius"/>
    </source>
</evidence>
<comment type="caution">
    <text evidence="6">The sequence shown here is derived from an EMBL/GenBank/DDBJ whole genome shotgun (WGS) entry which is preliminary data.</text>
</comment>
<dbReference type="GO" id="GO:0016020">
    <property type="term" value="C:membrane"/>
    <property type="evidence" value="ECO:0007669"/>
    <property type="project" value="UniProtKB-SubCell"/>
</dbReference>
<keyword evidence="4 5" id="KW-0472">Membrane</keyword>
<feature type="transmembrane region" description="Helical" evidence="5">
    <location>
        <begin position="7"/>
        <end position="26"/>
    </location>
</feature>
<dbReference type="PANTHER" id="PTHR30249:SF0">
    <property type="entry name" value="PLASTIDAL GLYCOLATE_GLYCERATE TRANSLOCATOR 1, CHLOROPLASTIC"/>
    <property type="match status" value="1"/>
</dbReference>
<dbReference type="PANTHER" id="PTHR30249">
    <property type="entry name" value="PUTATIVE SEROTONIN TRANSPORTER"/>
    <property type="match status" value="1"/>
</dbReference>
<dbReference type="EMBL" id="VSSQ01002805">
    <property type="protein sequence ID" value="MPM17485.1"/>
    <property type="molecule type" value="Genomic_DNA"/>
</dbReference>
<feature type="transmembrane region" description="Helical" evidence="5">
    <location>
        <begin position="94"/>
        <end position="117"/>
    </location>
</feature>
<comment type="subcellular location">
    <subcellularLocation>
        <location evidence="1">Membrane</location>
        <topology evidence="1">Multi-pass membrane protein</topology>
    </subcellularLocation>
</comment>
<feature type="transmembrane region" description="Helical" evidence="5">
    <location>
        <begin position="32"/>
        <end position="53"/>
    </location>
</feature>
<name>A0A644XMW3_9ZZZZ</name>
<dbReference type="Pfam" id="PF04172">
    <property type="entry name" value="LrgB"/>
    <property type="match status" value="1"/>
</dbReference>
<accession>A0A644XMW3</accession>
<dbReference type="InterPro" id="IPR007300">
    <property type="entry name" value="CidB/LrgB"/>
</dbReference>
<gene>
    <name evidence="6" type="primary">cidB_2</name>
    <name evidence="6" type="ORF">SDC9_63880</name>
</gene>
<keyword evidence="3 5" id="KW-1133">Transmembrane helix</keyword>
<feature type="transmembrane region" description="Helical" evidence="5">
    <location>
        <begin position="65"/>
        <end position="82"/>
    </location>
</feature>
<evidence type="ECO:0000256" key="1">
    <source>
        <dbReference type="ARBA" id="ARBA00004141"/>
    </source>
</evidence>
<feature type="transmembrane region" description="Helical" evidence="5">
    <location>
        <begin position="206"/>
        <end position="227"/>
    </location>
</feature>
<evidence type="ECO:0000256" key="3">
    <source>
        <dbReference type="ARBA" id="ARBA00022989"/>
    </source>
</evidence>
<reference evidence="6" key="1">
    <citation type="submission" date="2019-08" db="EMBL/GenBank/DDBJ databases">
        <authorList>
            <person name="Kucharzyk K."/>
            <person name="Murdoch R.W."/>
            <person name="Higgins S."/>
            <person name="Loffler F."/>
        </authorList>
    </citation>
    <scope>NUCLEOTIDE SEQUENCE</scope>
</reference>
<organism evidence="6">
    <name type="scientific">bioreactor metagenome</name>
    <dbReference type="NCBI Taxonomy" id="1076179"/>
    <lineage>
        <taxon>unclassified sequences</taxon>
        <taxon>metagenomes</taxon>
        <taxon>ecological metagenomes</taxon>
    </lineage>
</organism>